<keyword evidence="1" id="KW-0472">Membrane</keyword>
<dbReference type="EMBL" id="MU254560">
    <property type="protein sequence ID" value="KAG9240161.1"/>
    <property type="molecule type" value="Genomic_DNA"/>
</dbReference>
<dbReference type="Proteomes" id="UP000887226">
    <property type="component" value="Unassembled WGS sequence"/>
</dbReference>
<protein>
    <recommendedName>
        <fullName evidence="5">NADH dehydrogenase subunit 5</fullName>
    </recommendedName>
</protein>
<comment type="caution">
    <text evidence="3">The sequence shown here is derived from an EMBL/GenBank/DDBJ whole genome shotgun (WGS) entry which is preliminary data.</text>
</comment>
<accession>A0A9P7YUY6</accession>
<keyword evidence="4" id="KW-1185">Reference proteome</keyword>
<reference evidence="3" key="1">
    <citation type="journal article" date="2021" name="IMA Fungus">
        <title>Genomic characterization of three marine fungi, including Emericellopsis atlantica sp. nov. with signatures of a generalist lifestyle and marine biomass degradation.</title>
        <authorList>
            <person name="Hagestad O.C."/>
            <person name="Hou L."/>
            <person name="Andersen J.H."/>
            <person name="Hansen E.H."/>
            <person name="Altermark B."/>
            <person name="Li C."/>
            <person name="Kuhnert E."/>
            <person name="Cox R.J."/>
            <person name="Crous P.W."/>
            <person name="Spatafora J.W."/>
            <person name="Lail K."/>
            <person name="Amirebrahimi M."/>
            <person name="Lipzen A."/>
            <person name="Pangilinan J."/>
            <person name="Andreopoulos W."/>
            <person name="Hayes R.D."/>
            <person name="Ng V."/>
            <person name="Grigoriev I.V."/>
            <person name="Jackson S.A."/>
            <person name="Sutton T.D.S."/>
            <person name="Dobson A.D.W."/>
            <person name="Rama T."/>
        </authorList>
    </citation>
    <scope>NUCLEOTIDE SEQUENCE</scope>
    <source>
        <strain evidence="3">TRa3180A</strain>
    </source>
</reference>
<dbReference type="AlphaFoldDB" id="A0A9P7YUY6"/>
<proteinExistence type="predicted"/>
<feature type="transmembrane region" description="Helical" evidence="1">
    <location>
        <begin position="71"/>
        <end position="92"/>
    </location>
</feature>
<evidence type="ECO:0000313" key="4">
    <source>
        <dbReference type="Proteomes" id="UP000887226"/>
    </source>
</evidence>
<feature type="chain" id="PRO_5040287714" description="NADH dehydrogenase subunit 5" evidence="2">
    <location>
        <begin position="20"/>
        <end position="124"/>
    </location>
</feature>
<evidence type="ECO:0008006" key="5">
    <source>
        <dbReference type="Google" id="ProtNLM"/>
    </source>
</evidence>
<feature type="signal peptide" evidence="2">
    <location>
        <begin position="1"/>
        <end position="19"/>
    </location>
</feature>
<organism evidence="3 4">
    <name type="scientific">Calycina marina</name>
    <dbReference type="NCBI Taxonomy" id="1763456"/>
    <lineage>
        <taxon>Eukaryota</taxon>
        <taxon>Fungi</taxon>
        <taxon>Dikarya</taxon>
        <taxon>Ascomycota</taxon>
        <taxon>Pezizomycotina</taxon>
        <taxon>Leotiomycetes</taxon>
        <taxon>Helotiales</taxon>
        <taxon>Pezizellaceae</taxon>
        <taxon>Calycina</taxon>
    </lineage>
</organism>
<name>A0A9P7YUY6_9HELO</name>
<keyword evidence="1" id="KW-1133">Transmembrane helix</keyword>
<sequence>MLANLALTWLVFRIRNIDGFPLATGSLAILPTTCFESSNAASALNATFTGQNISQILLDPGTSTAAKEYQFYFLPLAVIALLSIFIFPLSSLDSWNDYGLWSDMFVFHRFMFTIPLLTVAGTAT</sequence>
<evidence type="ECO:0000256" key="2">
    <source>
        <dbReference type="SAM" id="SignalP"/>
    </source>
</evidence>
<feature type="transmembrane region" description="Helical" evidence="1">
    <location>
        <begin position="104"/>
        <end position="123"/>
    </location>
</feature>
<keyword evidence="2" id="KW-0732">Signal</keyword>
<evidence type="ECO:0000256" key="1">
    <source>
        <dbReference type="SAM" id="Phobius"/>
    </source>
</evidence>
<keyword evidence="1" id="KW-0812">Transmembrane</keyword>
<evidence type="ECO:0000313" key="3">
    <source>
        <dbReference type="EMBL" id="KAG9240161.1"/>
    </source>
</evidence>
<gene>
    <name evidence="3" type="ORF">BJ878DRAFT_527860</name>
</gene>